<evidence type="ECO:0000256" key="1">
    <source>
        <dbReference type="SAM" id="Phobius"/>
    </source>
</evidence>
<name>A0AB39BWD7_9BACI</name>
<accession>A0AB39BWD7</accession>
<keyword evidence="1" id="KW-1133">Transmembrane helix</keyword>
<protein>
    <submittedName>
        <fullName evidence="2">Uncharacterized protein</fullName>
    </submittedName>
</protein>
<proteinExistence type="predicted"/>
<keyword evidence="1" id="KW-0812">Transmembrane</keyword>
<organism evidence="2">
    <name type="scientific">Alkalihalophilus sp. As8PL</name>
    <dbReference type="NCBI Taxonomy" id="3237103"/>
    <lineage>
        <taxon>Bacteria</taxon>
        <taxon>Bacillati</taxon>
        <taxon>Bacillota</taxon>
        <taxon>Bacilli</taxon>
        <taxon>Bacillales</taxon>
        <taxon>Bacillaceae</taxon>
        <taxon>Alkalihalophilus</taxon>
    </lineage>
</organism>
<dbReference type="RefSeq" id="WP_368505185.1">
    <property type="nucleotide sequence ID" value="NZ_CP162551.1"/>
</dbReference>
<gene>
    <name evidence="2" type="ORF">AB3N04_05955</name>
</gene>
<dbReference type="EMBL" id="CP162551">
    <property type="protein sequence ID" value="XDI37857.1"/>
    <property type="molecule type" value="Genomic_DNA"/>
</dbReference>
<feature type="transmembrane region" description="Helical" evidence="1">
    <location>
        <begin position="35"/>
        <end position="57"/>
    </location>
</feature>
<feature type="transmembrane region" description="Helical" evidence="1">
    <location>
        <begin position="7"/>
        <end position="29"/>
    </location>
</feature>
<reference evidence="2" key="1">
    <citation type="submission" date="2024-07" db="EMBL/GenBank/DDBJ databases">
        <title>Identification and characteristics of an arsenic-resistant bacterial isolate, which belongs to a novel species.</title>
        <authorList>
            <person name="Juszczyk A."/>
            <person name="Kowalczyk A."/>
            <person name="Was K."/>
            <person name="Kosowicz W."/>
            <person name="Budzyn A."/>
            <person name="Latowski D."/>
        </authorList>
    </citation>
    <scope>NUCLEOTIDE SEQUENCE</scope>
    <source>
        <strain evidence="2">As8PL</strain>
    </source>
</reference>
<dbReference type="AlphaFoldDB" id="A0AB39BWD7"/>
<sequence length="71" mass="7684">MKNLNAVALYTYIPGIVAVITGMYVLIKFDTSEGLVLLVSIGSMFGGILLVGIAEIIRLLSKISRQINETK</sequence>
<evidence type="ECO:0000313" key="2">
    <source>
        <dbReference type="EMBL" id="XDI37857.1"/>
    </source>
</evidence>
<keyword evidence="1" id="KW-0472">Membrane</keyword>